<evidence type="ECO:0000256" key="2">
    <source>
        <dbReference type="PIRSR" id="PIRSR613078-2"/>
    </source>
</evidence>
<protein>
    <submittedName>
        <fullName evidence="4">Uncharacterized protein</fullName>
    </submittedName>
</protein>
<keyword evidence="5" id="KW-1185">Reference proteome</keyword>
<comment type="caution">
    <text evidence="4">The sequence shown here is derived from an EMBL/GenBank/DDBJ whole genome shotgun (WGS) entry which is preliminary data.</text>
</comment>
<gene>
    <name evidence="4" type="ORF">GOP47_0019290</name>
</gene>
<dbReference type="Pfam" id="PF00300">
    <property type="entry name" value="His_Phos_1"/>
    <property type="match status" value="2"/>
</dbReference>
<feature type="compositionally biased region" description="Polar residues" evidence="3">
    <location>
        <begin position="30"/>
        <end position="47"/>
    </location>
</feature>
<evidence type="ECO:0000313" key="5">
    <source>
        <dbReference type="Proteomes" id="UP000886520"/>
    </source>
</evidence>
<sequence>MGLTQSVSFGQDEDDEEEEEEETELKDELMQQSVQNETSNQTVAVQESKQKMKVDQLDELEQDPEIVPFEPSASPASSVMTPHLGPSVKVWDPGHMLSPLSLSQHGRSFNMRMHIPPGALIGDEICTEIYLIRHAESNMNLLPGLISGRSPSAMITPEGKRQARALGVFLLSHGVHFDAVFSSPLERCKQTAVSVCQEVNFAKEKLEFADALMEMSQGLWEGLRRSEIYTPELLNLRANTQPDFHAPGGESPRQVEFRMINFLNNVVLQKAIEGSLHKDAKSSLKKQGKPNLLMQVHPLNDSTDEIKGSVMIPSAAGNGSLYSNGSGKSRLHIASSDATNIVVDDLRLHGEPDQKSSTRPTSYHVAIFSHGMAIKCLLRGILGLDPHMTHRFEIDNTSMTVLRHSSHHGWQIQRVNDTAHLRLL</sequence>
<feature type="active site" description="Tele-phosphohistidine intermediate" evidence="1">
    <location>
        <position position="134"/>
    </location>
</feature>
<feature type="region of interest" description="Disordered" evidence="3">
    <location>
        <begin position="1"/>
        <end position="47"/>
    </location>
</feature>
<dbReference type="SMART" id="SM00855">
    <property type="entry name" value="PGAM"/>
    <property type="match status" value="1"/>
</dbReference>
<evidence type="ECO:0000256" key="3">
    <source>
        <dbReference type="SAM" id="MobiDB-lite"/>
    </source>
</evidence>
<evidence type="ECO:0000313" key="4">
    <source>
        <dbReference type="EMBL" id="KAI5066666.1"/>
    </source>
</evidence>
<dbReference type="InterPro" id="IPR013078">
    <property type="entry name" value="His_Pase_superF_clade-1"/>
</dbReference>
<dbReference type="PANTHER" id="PTHR47927:SF2">
    <property type="entry name" value="PHOSPHOGLYCERATE MUTASE FAMILY PROTEIN"/>
    <property type="match status" value="1"/>
</dbReference>
<proteinExistence type="predicted"/>
<feature type="binding site" evidence="2">
    <location>
        <begin position="133"/>
        <end position="140"/>
    </location>
    <ligand>
        <name>substrate</name>
    </ligand>
</feature>
<dbReference type="EMBL" id="JABFUD020000018">
    <property type="protein sequence ID" value="KAI5066666.1"/>
    <property type="molecule type" value="Genomic_DNA"/>
</dbReference>
<feature type="compositionally biased region" description="Acidic residues" evidence="3">
    <location>
        <begin position="11"/>
        <end position="25"/>
    </location>
</feature>
<dbReference type="CDD" id="cd07067">
    <property type="entry name" value="HP_PGM_like"/>
    <property type="match status" value="1"/>
</dbReference>
<feature type="binding site" evidence="2">
    <location>
        <position position="187"/>
    </location>
    <ligand>
        <name>substrate</name>
    </ligand>
</feature>
<dbReference type="Proteomes" id="UP000886520">
    <property type="component" value="Chromosome 18"/>
</dbReference>
<evidence type="ECO:0000256" key="1">
    <source>
        <dbReference type="PIRSR" id="PIRSR613078-1"/>
    </source>
</evidence>
<dbReference type="OrthoDB" id="354304at2759"/>
<dbReference type="SUPFAM" id="SSF53254">
    <property type="entry name" value="Phosphoglycerate mutase-like"/>
    <property type="match status" value="1"/>
</dbReference>
<accession>A0A9D4UEV7</accession>
<dbReference type="AlphaFoldDB" id="A0A9D4UEV7"/>
<dbReference type="InterPro" id="IPR029033">
    <property type="entry name" value="His_PPase_superfam"/>
</dbReference>
<reference evidence="4" key="1">
    <citation type="submission" date="2021-01" db="EMBL/GenBank/DDBJ databases">
        <title>Adiantum capillus-veneris genome.</title>
        <authorList>
            <person name="Fang Y."/>
            <person name="Liao Q."/>
        </authorList>
    </citation>
    <scope>NUCLEOTIDE SEQUENCE</scope>
    <source>
        <strain evidence="4">H3</strain>
        <tissue evidence="4">Leaf</tissue>
    </source>
</reference>
<name>A0A9D4UEV7_ADICA</name>
<dbReference type="PANTHER" id="PTHR47927">
    <property type="entry name" value="PUTATIVE-RELATED"/>
    <property type="match status" value="1"/>
</dbReference>
<feature type="active site" description="Proton donor/acceptor" evidence="1">
    <location>
        <position position="214"/>
    </location>
</feature>
<dbReference type="Gene3D" id="3.40.50.1240">
    <property type="entry name" value="Phosphoglycerate mutase-like"/>
    <property type="match status" value="2"/>
</dbReference>
<organism evidence="4 5">
    <name type="scientific">Adiantum capillus-veneris</name>
    <name type="common">Maidenhair fern</name>
    <dbReference type="NCBI Taxonomy" id="13818"/>
    <lineage>
        <taxon>Eukaryota</taxon>
        <taxon>Viridiplantae</taxon>
        <taxon>Streptophyta</taxon>
        <taxon>Embryophyta</taxon>
        <taxon>Tracheophyta</taxon>
        <taxon>Polypodiopsida</taxon>
        <taxon>Polypodiidae</taxon>
        <taxon>Polypodiales</taxon>
        <taxon>Pteridineae</taxon>
        <taxon>Pteridaceae</taxon>
        <taxon>Vittarioideae</taxon>
        <taxon>Adiantum</taxon>
    </lineage>
</organism>